<sequence>MSRALPSWAQPRRSKARPRLTLLADAARLLKTLPTRRPTGAPPQERTGLELAGRMQLPQGHLRLSLLSLRFDIEFVGLDTLNGLRQPLVFAANEQGVLDYQVLRMALPSRLRPTNVGLSRALVRGHNVVAFTDEPRHGRLVGDFSTVAAELANQHNVAIVPVGLAGTFKLKDILKLPLTTKPKVSIRFGTPIYVRGRSLAEATAELQDRVEQLVHEGDLSWWTVERRRQGHGELAAPTPTPRWRRLWDQTAPKPEDRNRIWR</sequence>
<dbReference type="SUPFAM" id="SSF69593">
    <property type="entry name" value="Glycerol-3-phosphate (1)-acyltransferase"/>
    <property type="match status" value="1"/>
</dbReference>
<evidence type="ECO:0000313" key="2">
    <source>
        <dbReference type="Proteomes" id="UP001501521"/>
    </source>
</evidence>
<proteinExistence type="predicted"/>
<accession>A0ABP9FJW9</accession>
<organism evidence="1 2">
    <name type="scientific">Tessaracoccus lubricantis</name>
    <dbReference type="NCBI Taxonomy" id="545543"/>
    <lineage>
        <taxon>Bacteria</taxon>
        <taxon>Bacillati</taxon>
        <taxon>Actinomycetota</taxon>
        <taxon>Actinomycetes</taxon>
        <taxon>Propionibacteriales</taxon>
        <taxon>Propionibacteriaceae</taxon>
        <taxon>Tessaracoccus</taxon>
    </lineage>
</organism>
<dbReference type="EMBL" id="BAABLV010000035">
    <property type="protein sequence ID" value="GAA4902761.1"/>
    <property type="molecule type" value="Genomic_DNA"/>
</dbReference>
<keyword evidence="2" id="KW-1185">Reference proteome</keyword>
<evidence type="ECO:0000313" key="1">
    <source>
        <dbReference type="EMBL" id="GAA4902761.1"/>
    </source>
</evidence>
<comment type="caution">
    <text evidence="1">The sequence shown here is derived from an EMBL/GenBank/DDBJ whole genome shotgun (WGS) entry which is preliminary data.</text>
</comment>
<reference evidence="2" key="1">
    <citation type="journal article" date="2019" name="Int. J. Syst. Evol. Microbiol.">
        <title>The Global Catalogue of Microorganisms (GCM) 10K type strain sequencing project: providing services to taxonomists for standard genome sequencing and annotation.</title>
        <authorList>
            <consortium name="The Broad Institute Genomics Platform"/>
            <consortium name="The Broad Institute Genome Sequencing Center for Infectious Disease"/>
            <person name="Wu L."/>
            <person name="Ma J."/>
        </authorList>
    </citation>
    <scope>NUCLEOTIDE SEQUENCE [LARGE SCALE GENOMIC DNA]</scope>
    <source>
        <strain evidence="2">JCM 19125</strain>
    </source>
</reference>
<name>A0ABP9FJW9_9ACTN</name>
<dbReference type="RefSeq" id="WP_345582774.1">
    <property type="nucleotide sequence ID" value="NZ_BAABLV010000035.1"/>
</dbReference>
<gene>
    <name evidence="1" type="ORF">GCM10025789_21950</name>
</gene>
<evidence type="ECO:0008006" key="3">
    <source>
        <dbReference type="Google" id="ProtNLM"/>
    </source>
</evidence>
<protein>
    <recommendedName>
        <fullName evidence="3">Phospholipid/glycerol acyltransferase domain-containing protein</fullName>
    </recommendedName>
</protein>
<dbReference type="Proteomes" id="UP001501521">
    <property type="component" value="Unassembled WGS sequence"/>
</dbReference>